<proteinExistence type="inferred from homology"/>
<organism evidence="6 7">
    <name type="scientific">Pygocentrus nattereri</name>
    <name type="common">Red-bellied piranha</name>
    <dbReference type="NCBI Taxonomy" id="42514"/>
    <lineage>
        <taxon>Eukaryota</taxon>
        <taxon>Metazoa</taxon>
        <taxon>Chordata</taxon>
        <taxon>Craniata</taxon>
        <taxon>Vertebrata</taxon>
        <taxon>Euteleostomi</taxon>
        <taxon>Actinopterygii</taxon>
        <taxon>Neopterygii</taxon>
        <taxon>Teleostei</taxon>
        <taxon>Ostariophysi</taxon>
        <taxon>Characiformes</taxon>
        <taxon>Characoidei</taxon>
        <taxon>Pygocentrus</taxon>
    </lineage>
</organism>
<dbReference type="GO" id="GO:0070830">
    <property type="term" value="P:bicellular tight junction assembly"/>
    <property type="evidence" value="ECO:0007669"/>
    <property type="project" value="TreeGrafter"/>
</dbReference>
<evidence type="ECO:0000259" key="5">
    <source>
        <dbReference type="Pfam" id="PF25767"/>
    </source>
</evidence>
<evidence type="ECO:0000256" key="2">
    <source>
        <dbReference type="ARBA" id="ARBA00015003"/>
    </source>
</evidence>
<dbReference type="Ensembl" id="ENSPNAT00000080164.1">
    <property type="protein sequence ID" value="ENSPNAP00000055710.1"/>
    <property type="gene ID" value="ENSPNAG00000018744.2"/>
</dbReference>
<keyword evidence="7" id="KW-1185">Reference proteome</keyword>
<dbReference type="FunFam" id="1.25.10.10:FF:001051">
    <property type="entry name" value="Tubulin folding cofactor D"/>
    <property type="match status" value="1"/>
</dbReference>
<dbReference type="InterPro" id="IPR011989">
    <property type="entry name" value="ARM-like"/>
</dbReference>
<dbReference type="PANTHER" id="PTHR12658:SF0">
    <property type="entry name" value="TUBULIN-SPECIFIC CHAPERONE D"/>
    <property type="match status" value="1"/>
</dbReference>
<dbReference type="InterPro" id="IPR022577">
    <property type="entry name" value="TBCD_C"/>
</dbReference>
<dbReference type="PANTHER" id="PTHR12658">
    <property type="entry name" value="BETA-TUBULIN COFACTOR D"/>
    <property type="match status" value="1"/>
</dbReference>
<name>A0AAR2JUM8_PYGNA</name>
<dbReference type="InterPro" id="IPR016024">
    <property type="entry name" value="ARM-type_fold"/>
</dbReference>
<accession>A0AAR2JUM8</accession>
<dbReference type="Gene3D" id="1.25.10.10">
    <property type="entry name" value="Leucine-rich Repeat Variant"/>
    <property type="match status" value="2"/>
</dbReference>
<dbReference type="InterPro" id="IPR058033">
    <property type="entry name" value="ARM_TBCD_2nd"/>
</dbReference>
<dbReference type="GO" id="GO:0007021">
    <property type="term" value="P:tubulin complex assembly"/>
    <property type="evidence" value="ECO:0007669"/>
    <property type="project" value="InterPro"/>
</dbReference>
<dbReference type="GO" id="GO:0000226">
    <property type="term" value="P:microtubule cytoskeleton organization"/>
    <property type="evidence" value="ECO:0007669"/>
    <property type="project" value="TreeGrafter"/>
</dbReference>
<dbReference type="GO" id="GO:0007023">
    <property type="term" value="P:post-chaperonin tubulin folding pathway"/>
    <property type="evidence" value="ECO:0007669"/>
    <property type="project" value="InterPro"/>
</dbReference>
<dbReference type="GO" id="GO:0048487">
    <property type="term" value="F:beta-tubulin binding"/>
    <property type="evidence" value="ECO:0007669"/>
    <property type="project" value="InterPro"/>
</dbReference>
<dbReference type="Pfam" id="PF12612">
    <property type="entry name" value="TFCD_C"/>
    <property type="match status" value="1"/>
</dbReference>
<comment type="similarity">
    <text evidence="1">Belongs to the TBCD family.</text>
</comment>
<gene>
    <name evidence="6" type="primary">TBCD</name>
</gene>
<dbReference type="Pfam" id="PF25767">
    <property type="entry name" value="ARM_TBCD_2nd"/>
    <property type="match status" value="1"/>
</dbReference>
<evidence type="ECO:0000256" key="3">
    <source>
        <dbReference type="ARBA" id="ARBA00023186"/>
    </source>
</evidence>
<dbReference type="AlphaFoldDB" id="A0AAR2JUM8"/>
<evidence type="ECO:0000256" key="1">
    <source>
        <dbReference type="ARBA" id="ARBA00006853"/>
    </source>
</evidence>
<dbReference type="InterPro" id="IPR033162">
    <property type="entry name" value="TBCD"/>
</dbReference>
<dbReference type="GO" id="GO:0034333">
    <property type="term" value="P:adherens junction assembly"/>
    <property type="evidence" value="ECO:0007669"/>
    <property type="project" value="TreeGrafter"/>
</dbReference>
<feature type="domain" description="Tubulin-folding cofactor D ARM repeats" evidence="5">
    <location>
        <begin position="257"/>
        <end position="500"/>
    </location>
</feature>
<dbReference type="Proteomes" id="UP001501920">
    <property type="component" value="Chromosome 1"/>
</dbReference>
<dbReference type="GO" id="GO:0016328">
    <property type="term" value="C:lateral plasma membrane"/>
    <property type="evidence" value="ECO:0007669"/>
    <property type="project" value="TreeGrafter"/>
</dbReference>
<feature type="domain" description="Tubulin-folding cofactor D C-terminal" evidence="4">
    <location>
        <begin position="822"/>
        <end position="1008"/>
    </location>
</feature>
<protein>
    <recommendedName>
        <fullName evidence="2">Tubulin-specific chaperone D</fullName>
    </recommendedName>
</protein>
<reference evidence="6" key="3">
    <citation type="submission" date="2025-09" db="UniProtKB">
        <authorList>
            <consortium name="Ensembl"/>
        </authorList>
    </citation>
    <scope>IDENTIFICATION</scope>
</reference>
<evidence type="ECO:0000313" key="6">
    <source>
        <dbReference type="Ensembl" id="ENSPNAP00000055710.1"/>
    </source>
</evidence>
<reference evidence="6" key="2">
    <citation type="submission" date="2025-08" db="UniProtKB">
        <authorList>
            <consortium name="Ensembl"/>
        </authorList>
    </citation>
    <scope>IDENTIFICATION</scope>
</reference>
<dbReference type="GO" id="GO:0005096">
    <property type="term" value="F:GTPase activator activity"/>
    <property type="evidence" value="ECO:0007669"/>
    <property type="project" value="InterPro"/>
</dbReference>
<keyword evidence="3" id="KW-0143">Chaperone</keyword>
<evidence type="ECO:0000313" key="7">
    <source>
        <dbReference type="Proteomes" id="UP001501920"/>
    </source>
</evidence>
<dbReference type="GeneTree" id="ENSGT00390000017103"/>
<reference evidence="6 7" key="1">
    <citation type="submission" date="2020-10" db="EMBL/GenBank/DDBJ databases">
        <title>Pygocentrus nattereri (red-bellied piranha) genome, fPygNat1, primary haplotype.</title>
        <authorList>
            <person name="Myers G."/>
            <person name="Meyer A."/>
            <person name="Karagic N."/>
            <person name="Pippel M."/>
            <person name="Winkler S."/>
            <person name="Tracey A."/>
            <person name="Wood J."/>
            <person name="Formenti G."/>
            <person name="Howe K."/>
            <person name="Fedrigo O."/>
            <person name="Jarvis E.D."/>
        </authorList>
    </citation>
    <scope>NUCLEOTIDE SEQUENCE [LARGE SCALE GENOMIC DNA]</scope>
</reference>
<dbReference type="Pfam" id="PF23579">
    <property type="entry name" value="ARM_TBCD"/>
    <property type="match status" value="1"/>
</dbReference>
<evidence type="ECO:0000259" key="4">
    <source>
        <dbReference type="Pfam" id="PF12612"/>
    </source>
</evidence>
<dbReference type="SUPFAM" id="SSF48371">
    <property type="entry name" value="ARM repeat"/>
    <property type="match status" value="2"/>
</dbReference>
<sequence length="1110" mass="123815">TAPNYVYDLKFGLSLLSENYLCFAAVIMDRYQEQPHLLDSHLEWMLNMLLKLIRDEKSPPLLVHLGFKFLYIISKVRGYKTFMQLFPHEVADMQPVLDLLCRQDPKDTETWETRYMLLLWLSMTCLIPFDLSRLDGHLNSEPGLNREPIMDRILAVAKTYLRVSDKSRDAASVLVSKFVTRPDVKQKRLGDFLDWTLTTISQASDLTMEGTVTLDGALQSLAQLFKHGKREDFLQYAPTVLQCLDQKKIAESSLAMLRKLGVKVVQRLGLTFLKPRLAKWRYQRGSRSLAVNLAQSTAAGKVLDAKPELESGSREEDYDIPEEVENVIGKNLQLYILAPTIYTIIFHYLFLTTHSIGRVTGRLPKELADEVVGSVLDCFSFQETDNAWHGGCLALAELGRRGLLLPSRLSDVVPVILKALTYDEKRGACSLGSNVRDAACYVCWAFARAYDPSELKPYVNQIASALVITAIFDRNVTCRKAASAAFQENVGRQGTFPHGIDILTAADYFAVGNLNNCYLTISVYIAGFEEYTKPMIDHLVSRKINHWDGVIRDLATKALHNLTPQAPDYMAKTVVPQLLSMATGMDLHGRHGAILACAEITHALYKVGAEICALIEKLSLSKMPFKEDPVISKLTCCLHSPIYTDNFKGRLSSVLHSPVLHFQLLSTEYFANGFEQLVSQYLAALRSPEVLTRCGCALALGSLPRFMIHSKLQQVILDSLQEACRMTQKEGFAEARRDAATAMARVCVTAGVCAQGSPDSAVCEKNVTAVYEALLDCMNDYITDSRGDVGAWVRAAAMTGLLDLTLQVAGSAPELLSPAICQRMMCCLAQQAAEKIDRYRAHAGSVFLQLLHSTQPVVPHIPHREELLSIFPPHSAESLNWNAASQAFPHVSQLLRLPVYQYHTLLGLAVSVGGLTETTVRYSSHSLFEHLKGIQQDSAALLQFGDTLLRIFRDNLHNDRTQTGMSHLLFVTFILSLSDSLSPLSHPFCVELLSLCKEEIKKSKDIQKLRSCVAVYCGLILFQGDVRKKILVQLMMLLCHPFPVIRKATASQVYEMLLTYDDVIDAAVLDDVMTVLSDTNCDLTTVRSHRNQLCDWLGVPRPTVLAKVIQ</sequence>